<dbReference type="InterPro" id="IPR017900">
    <property type="entry name" value="4Fe4S_Fe_S_CS"/>
</dbReference>
<evidence type="ECO:0000256" key="1">
    <source>
        <dbReference type="ARBA" id="ARBA00022448"/>
    </source>
</evidence>
<dbReference type="GO" id="GO:0051539">
    <property type="term" value="F:4 iron, 4 sulfur cluster binding"/>
    <property type="evidence" value="ECO:0007669"/>
    <property type="project" value="UniProtKB-KW"/>
</dbReference>
<evidence type="ECO:0000256" key="7">
    <source>
        <dbReference type="ARBA" id="ARBA00023014"/>
    </source>
</evidence>
<name>A0A158HE44_CABSO</name>
<feature type="domain" description="4Fe-4S ferredoxin-type" evidence="8">
    <location>
        <begin position="1"/>
        <end position="30"/>
    </location>
</feature>
<dbReference type="Proteomes" id="UP000054893">
    <property type="component" value="Unassembled WGS sequence"/>
</dbReference>
<dbReference type="AlphaFoldDB" id="A0A158HE44"/>
<dbReference type="InterPro" id="IPR050572">
    <property type="entry name" value="Fe-S_Ferredoxin"/>
</dbReference>
<evidence type="ECO:0000259" key="8">
    <source>
        <dbReference type="PROSITE" id="PS51379"/>
    </source>
</evidence>
<evidence type="ECO:0000313" key="9">
    <source>
        <dbReference type="EMBL" id="SAL42672.1"/>
    </source>
</evidence>
<feature type="domain" description="4Fe-4S ferredoxin-type" evidence="8">
    <location>
        <begin position="31"/>
        <end position="61"/>
    </location>
</feature>
<evidence type="ECO:0000256" key="2">
    <source>
        <dbReference type="ARBA" id="ARBA00022485"/>
    </source>
</evidence>
<keyword evidence="3" id="KW-0479">Metal-binding</keyword>
<accession>A0A158HE44</accession>
<dbReference type="InterPro" id="IPR017896">
    <property type="entry name" value="4Fe4S_Fe-S-bd"/>
</dbReference>
<protein>
    <submittedName>
        <fullName evidence="9">2-oxoglutarate-acceptor oxidoreductase subunit OorD</fullName>
    </submittedName>
</protein>
<evidence type="ECO:0000256" key="5">
    <source>
        <dbReference type="ARBA" id="ARBA00022982"/>
    </source>
</evidence>
<keyword evidence="6" id="KW-0408">Iron</keyword>
<proteinExistence type="predicted"/>
<gene>
    <name evidence="9" type="ORF">AWB64_04534</name>
</gene>
<dbReference type="OrthoDB" id="9781785at2"/>
<evidence type="ECO:0000256" key="3">
    <source>
        <dbReference type="ARBA" id="ARBA00022723"/>
    </source>
</evidence>
<sequence>MIELISEARCTSCNRCVEVCPTQVFDAVDGSIPVITRPDQCQTCFMCELYCPADAMYVDPNADAHVAISEEALISRGILGGYARALGWKKARAAGTENDQTHKLFELGVT</sequence>
<dbReference type="PROSITE" id="PS51379">
    <property type="entry name" value="4FE4S_FER_2"/>
    <property type="match status" value="2"/>
</dbReference>
<dbReference type="SUPFAM" id="SSF54862">
    <property type="entry name" value="4Fe-4S ferredoxins"/>
    <property type="match status" value="1"/>
</dbReference>
<evidence type="ECO:0000256" key="6">
    <source>
        <dbReference type="ARBA" id="ARBA00023004"/>
    </source>
</evidence>
<dbReference type="PANTHER" id="PTHR43687:SF6">
    <property type="entry name" value="L-ASPARTATE SEMIALDEHYDE SULFURTRANSFERASE IRON-SULFUR SUBUNIT"/>
    <property type="match status" value="1"/>
</dbReference>
<dbReference type="GO" id="GO:0046872">
    <property type="term" value="F:metal ion binding"/>
    <property type="evidence" value="ECO:0007669"/>
    <property type="project" value="UniProtKB-KW"/>
</dbReference>
<dbReference type="PANTHER" id="PTHR43687">
    <property type="entry name" value="ADENYLYLSULFATE REDUCTASE, BETA SUBUNIT"/>
    <property type="match status" value="1"/>
</dbReference>
<keyword evidence="7" id="KW-0411">Iron-sulfur</keyword>
<keyword evidence="5" id="KW-0249">Electron transport</keyword>
<dbReference type="EMBL" id="FCOC02000016">
    <property type="protein sequence ID" value="SAL42672.1"/>
    <property type="molecule type" value="Genomic_DNA"/>
</dbReference>
<reference evidence="9 10" key="1">
    <citation type="submission" date="2016-01" db="EMBL/GenBank/DDBJ databases">
        <authorList>
            <person name="Oliw E.H."/>
        </authorList>
    </citation>
    <scope>NUCLEOTIDE SEQUENCE [LARGE SCALE GENOMIC DNA]</scope>
    <source>
        <strain evidence="9">LMG 22029</strain>
    </source>
</reference>
<organism evidence="9 10">
    <name type="scientific">Caballeronia sordidicola</name>
    <name type="common">Burkholderia sordidicola</name>
    <dbReference type="NCBI Taxonomy" id="196367"/>
    <lineage>
        <taxon>Bacteria</taxon>
        <taxon>Pseudomonadati</taxon>
        <taxon>Pseudomonadota</taxon>
        <taxon>Betaproteobacteria</taxon>
        <taxon>Burkholderiales</taxon>
        <taxon>Burkholderiaceae</taxon>
        <taxon>Caballeronia</taxon>
    </lineage>
</organism>
<dbReference type="RefSeq" id="WP_060857616.1">
    <property type="nucleotide sequence ID" value="NZ_FCOC02000016.1"/>
</dbReference>
<keyword evidence="4" id="KW-0677">Repeat</keyword>
<evidence type="ECO:0000313" key="10">
    <source>
        <dbReference type="Proteomes" id="UP000054893"/>
    </source>
</evidence>
<dbReference type="Pfam" id="PF13187">
    <property type="entry name" value="Fer4_9"/>
    <property type="match status" value="1"/>
</dbReference>
<evidence type="ECO:0000256" key="4">
    <source>
        <dbReference type="ARBA" id="ARBA00022737"/>
    </source>
</evidence>
<keyword evidence="2" id="KW-0004">4Fe-4S</keyword>
<dbReference type="Gene3D" id="3.30.70.20">
    <property type="match status" value="1"/>
</dbReference>
<keyword evidence="1" id="KW-0813">Transport</keyword>
<dbReference type="PROSITE" id="PS00198">
    <property type="entry name" value="4FE4S_FER_1"/>
    <property type="match status" value="2"/>
</dbReference>